<feature type="transmembrane region" description="Helical" evidence="1">
    <location>
        <begin position="7"/>
        <end position="27"/>
    </location>
</feature>
<sequence length="146" mass="16529">MKFLNNIIFSSLQIFHLLLCSFAIHIVRLTTSIYPVIAFSTKVFPVEVLYRIRFLSDNERGISTLQASRADTSDKKQSKVIFCGVAILSAVAIATDIAYNIFTETGRIGNTGISLLYYRKQRRAIFLVSLMSKFTSFLITSNFIKQ</sequence>
<feature type="transmembrane region" description="Helical" evidence="1">
    <location>
        <begin position="80"/>
        <end position="102"/>
    </location>
</feature>
<keyword evidence="1" id="KW-0812">Transmembrane</keyword>
<dbReference type="AlphaFoldDB" id="A0A3P8B3I8"/>
<keyword evidence="1" id="KW-1133">Transmembrane helix</keyword>
<accession>A0A3P8B3I8</accession>
<keyword evidence="1" id="KW-0472">Membrane</keyword>
<protein>
    <submittedName>
        <fullName evidence="2">Uncharacterized protein</fullName>
    </submittedName>
</protein>
<gene>
    <name evidence="2" type="ORF">OFLC_LOCUS10759</name>
</gene>
<dbReference type="EMBL" id="UZAJ01014717">
    <property type="protein sequence ID" value="VDO71118.1"/>
    <property type="molecule type" value="Genomic_DNA"/>
</dbReference>
<organism evidence="2 3">
    <name type="scientific">Onchocerca flexuosa</name>
    <dbReference type="NCBI Taxonomy" id="387005"/>
    <lineage>
        <taxon>Eukaryota</taxon>
        <taxon>Metazoa</taxon>
        <taxon>Ecdysozoa</taxon>
        <taxon>Nematoda</taxon>
        <taxon>Chromadorea</taxon>
        <taxon>Rhabditida</taxon>
        <taxon>Spirurina</taxon>
        <taxon>Spiruromorpha</taxon>
        <taxon>Filarioidea</taxon>
        <taxon>Onchocercidae</taxon>
        <taxon>Onchocerca</taxon>
    </lineage>
</organism>
<name>A0A3P8B3I8_9BILA</name>
<proteinExistence type="predicted"/>
<evidence type="ECO:0000313" key="2">
    <source>
        <dbReference type="EMBL" id="VDO71118.1"/>
    </source>
</evidence>
<keyword evidence="3" id="KW-1185">Reference proteome</keyword>
<evidence type="ECO:0000313" key="3">
    <source>
        <dbReference type="Proteomes" id="UP000267606"/>
    </source>
</evidence>
<dbReference type="Proteomes" id="UP000267606">
    <property type="component" value="Unassembled WGS sequence"/>
</dbReference>
<reference evidence="2 3" key="1">
    <citation type="submission" date="2018-11" db="EMBL/GenBank/DDBJ databases">
        <authorList>
            <consortium name="Pathogen Informatics"/>
        </authorList>
    </citation>
    <scope>NUCLEOTIDE SEQUENCE [LARGE SCALE GENOMIC DNA]</scope>
</reference>
<feature type="transmembrane region" description="Helical" evidence="1">
    <location>
        <begin position="124"/>
        <end position="144"/>
    </location>
</feature>
<evidence type="ECO:0000256" key="1">
    <source>
        <dbReference type="SAM" id="Phobius"/>
    </source>
</evidence>